<dbReference type="AlphaFoldDB" id="G2YBV5"/>
<reference evidence="3" key="1">
    <citation type="journal article" date="2011" name="PLoS Genet.">
        <title>Genomic analysis of the necrotrophic fungal pathogens Sclerotinia sclerotiorum and Botrytis cinerea.</title>
        <authorList>
            <person name="Amselem J."/>
            <person name="Cuomo C.A."/>
            <person name="van Kan J.A."/>
            <person name="Viaud M."/>
            <person name="Benito E.P."/>
            <person name="Couloux A."/>
            <person name="Coutinho P.M."/>
            <person name="de Vries R.P."/>
            <person name="Dyer P.S."/>
            <person name="Fillinger S."/>
            <person name="Fournier E."/>
            <person name="Gout L."/>
            <person name="Hahn M."/>
            <person name="Kohn L."/>
            <person name="Lapalu N."/>
            <person name="Plummer K.M."/>
            <person name="Pradier J.M."/>
            <person name="Quevillon E."/>
            <person name="Sharon A."/>
            <person name="Simon A."/>
            <person name="ten Have A."/>
            <person name="Tudzynski B."/>
            <person name="Tudzynski P."/>
            <person name="Wincker P."/>
            <person name="Andrew M."/>
            <person name="Anthouard V."/>
            <person name="Beever R.E."/>
            <person name="Beffa R."/>
            <person name="Benoit I."/>
            <person name="Bouzid O."/>
            <person name="Brault B."/>
            <person name="Chen Z."/>
            <person name="Choquer M."/>
            <person name="Collemare J."/>
            <person name="Cotton P."/>
            <person name="Danchin E.G."/>
            <person name="Da Silva C."/>
            <person name="Gautier A."/>
            <person name="Giraud C."/>
            <person name="Giraud T."/>
            <person name="Gonzalez C."/>
            <person name="Grossetete S."/>
            <person name="Guldener U."/>
            <person name="Henrissat B."/>
            <person name="Howlett B.J."/>
            <person name="Kodira C."/>
            <person name="Kretschmer M."/>
            <person name="Lappartient A."/>
            <person name="Leroch M."/>
            <person name="Levis C."/>
            <person name="Mauceli E."/>
            <person name="Neuveglise C."/>
            <person name="Oeser B."/>
            <person name="Pearson M."/>
            <person name="Poulain J."/>
            <person name="Poussereau N."/>
            <person name="Quesneville H."/>
            <person name="Rascle C."/>
            <person name="Schumacher J."/>
            <person name="Segurens B."/>
            <person name="Sexton A."/>
            <person name="Silva E."/>
            <person name="Sirven C."/>
            <person name="Soanes D.M."/>
            <person name="Talbot N.J."/>
            <person name="Templeton M."/>
            <person name="Yandava C."/>
            <person name="Yarden O."/>
            <person name="Zeng Q."/>
            <person name="Rollins J.A."/>
            <person name="Lebrun M.H."/>
            <person name="Dickman M."/>
        </authorList>
    </citation>
    <scope>NUCLEOTIDE SEQUENCE [LARGE SCALE GENOMIC DNA]</scope>
    <source>
        <strain evidence="3">T4</strain>
    </source>
</reference>
<feature type="region of interest" description="Disordered" evidence="1">
    <location>
        <begin position="46"/>
        <end position="66"/>
    </location>
</feature>
<sequence>MSKRRLIQSQISTFKVQQPTIIKATHYARRGRQEEALRIYKNAEDKAAQEHQSYENKTDYGDVDDRAGGNTRGTLFAHRILSFRKSGFSFGPAKNFNRINITGRKTSSPFIPTNPLERIK</sequence>
<dbReference type="EMBL" id="FQ790313">
    <property type="protein sequence ID" value="CCD34696.1"/>
    <property type="molecule type" value="Genomic_DNA"/>
</dbReference>
<evidence type="ECO:0000313" key="3">
    <source>
        <dbReference type="Proteomes" id="UP000008177"/>
    </source>
</evidence>
<dbReference type="InParanoid" id="G2YBV5"/>
<evidence type="ECO:0000256" key="1">
    <source>
        <dbReference type="SAM" id="MobiDB-lite"/>
    </source>
</evidence>
<name>G2YBV5_BOTF4</name>
<accession>G2YBV5</accession>
<proteinExistence type="predicted"/>
<dbReference type="HOGENOM" id="CLU_2049350_0_0_1"/>
<dbReference type="Proteomes" id="UP000008177">
    <property type="component" value="Unplaced contigs"/>
</dbReference>
<gene>
    <name evidence="2" type="ORF">BofuT4_P101000.1</name>
</gene>
<protein>
    <submittedName>
        <fullName evidence="2">Uncharacterized protein</fullName>
    </submittedName>
</protein>
<organism evidence="2 3">
    <name type="scientific">Botryotinia fuckeliana (strain T4)</name>
    <name type="common">Noble rot fungus</name>
    <name type="synonym">Botrytis cinerea</name>
    <dbReference type="NCBI Taxonomy" id="999810"/>
    <lineage>
        <taxon>Eukaryota</taxon>
        <taxon>Fungi</taxon>
        <taxon>Dikarya</taxon>
        <taxon>Ascomycota</taxon>
        <taxon>Pezizomycotina</taxon>
        <taxon>Leotiomycetes</taxon>
        <taxon>Helotiales</taxon>
        <taxon>Sclerotiniaceae</taxon>
        <taxon>Botrytis</taxon>
    </lineage>
</organism>
<evidence type="ECO:0000313" key="2">
    <source>
        <dbReference type="EMBL" id="CCD34696.1"/>
    </source>
</evidence>